<dbReference type="OrthoDB" id="11851at2157"/>
<organism evidence="6 7">
    <name type="scientific">Caldisphaera lagunensis (strain DSM 15908 / JCM 11604 / ANMR 0165 / IC-154)</name>
    <dbReference type="NCBI Taxonomy" id="1056495"/>
    <lineage>
        <taxon>Archaea</taxon>
        <taxon>Thermoproteota</taxon>
        <taxon>Thermoprotei</taxon>
        <taxon>Acidilobales</taxon>
        <taxon>Caldisphaeraceae</taxon>
        <taxon>Caldisphaera</taxon>
    </lineage>
</organism>
<dbReference type="Proteomes" id="UP000010469">
    <property type="component" value="Chromosome"/>
</dbReference>
<dbReference type="EMBL" id="CP003378">
    <property type="protein sequence ID" value="AFZ69991.1"/>
    <property type="molecule type" value="Genomic_DNA"/>
</dbReference>
<dbReference type="FunCoup" id="L0A834">
    <property type="interactions" value="12"/>
</dbReference>
<evidence type="ECO:0000313" key="7">
    <source>
        <dbReference type="Proteomes" id="UP000010469"/>
    </source>
</evidence>
<sequence>MIKDYIKIIRPLNDVMIGFSVIVGSFIASGRQLPNLYSLLFGFLTGFFISASSMVFNDIMDIEIDKINNPNRPLPSGKIKIRNAYTMFYLFSIIGLLFSALTGIITFIIAIISYFIAYFYNKFGKKSGFLGNIMVAYSMGVPILYGAAMISKLNFNIMVYWLMIFLSGIAREVTKGIADVEGDRKAGIKTIAVIMGEKKAAIIAFIFYAIAILLSPIPVILGKVYPLIYSIPIAIVDMVFLSVSIITIIKPTKQISTKNKNISLLAMFLGLLGFLISTKP</sequence>
<evidence type="ECO:0000313" key="6">
    <source>
        <dbReference type="EMBL" id="AFZ69991.1"/>
    </source>
</evidence>
<dbReference type="PANTHER" id="PTHR42723">
    <property type="entry name" value="CHLOROPHYLL SYNTHASE"/>
    <property type="match status" value="1"/>
</dbReference>
<dbReference type="InParanoid" id="L0A834"/>
<accession>L0A834</accession>
<dbReference type="STRING" id="1056495.Calag_0209"/>
<feature type="transmembrane region" description="Helical" evidence="5">
    <location>
        <begin position="227"/>
        <end position="249"/>
    </location>
</feature>
<protein>
    <submittedName>
        <fullName evidence="6">4-hydroxybenzoate polyprenyltransferase-like prenyltransferase</fullName>
    </submittedName>
</protein>
<proteinExistence type="predicted"/>
<keyword evidence="2 5" id="KW-0812">Transmembrane</keyword>
<feature type="transmembrane region" description="Helical" evidence="5">
    <location>
        <begin position="261"/>
        <end position="278"/>
    </location>
</feature>
<dbReference type="GeneID" id="14211469"/>
<dbReference type="RefSeq" id="WP_015231889.1">
    <property type="nucleotide sequence ID" value="NC_019791.1"/>
</dbReference>
<dbReference type="GO" id="GO:0016765">
    <property type="term" value="F:transferase activity, transferring alkyl or aryl (other than methyl) groups"/>
    <property type="evidence" value="ECO:0007669"/>
    <property type="project" value="InterPro"/>
</dbReference>
<feature type="transmembrane region" description="Helical" evidence="5">
    <location>
        <begin position="200"/>
        <end position="221"/>
    </location>
</feature>
<keyword evidence="6" id="KW-0808">Transferase</keyword>
<dbReference type="InterPro" id="IPR000537">
    <property type="entry name" value="UbiA_prenyltransferase"/>
</dbReference>
<evidence type="ECO:0000256" key="4">
    <source>
        <dbReference type="ARBA" id="ARBA00023136"/>
    </source>
</evidence>
<dbReference type="KEGG" id="clg:Calag_0209"/>
<feature type="transmembrane region" description="Helical" evidence="5">
    <location>
        <begin position="88"/>
        <end position="117"/>
    </location>
</feature>
<feature type="transmembrane region" description="Helical" evidence="5">
    <location>
        <begin position="129"/>
        <end position="148"/>
    </location>
</feature>
<comment type="subcellular location">
    <subcellularLocation>
        <location evidence="1">Cell membrane</location>
        <topology evidence="1">Multi-pass membrane protein</topology>
    </subcellularLocation>
</comment>
<dbReference type="Gene3D" id="1.10.357.140">
    <property type="entry name" value="UbiA prenyltransferase"/>
    <property type="match status" value="1"/>
</dbReference>
<dbReference type="InterPro" id="IPR050475">
    <property type="entry name" value="Prenyltransferase_related"/>
</dbReference>
<feature type="transmembrane region" description="Helical" evidence="5">
    <location>
        <begin position="12"/>
        <end position="30"/>
    </location>
</feature>
<evidence type="ECO:0000256" key="5">
    <source>
        <dbReference type="SAM" id="Phobius"/>
    </source>
</evidence>
<dbReference type="Pfam" id="PF01040">
    <property type="entry name" value="UbiA"/>
    <property type="match status" value="1"/>
</dbReference>
<gene>
    <name evidence="6" type="ordered locus">Calag_0209</name>
</gene>
<dbReference type="CDD" id="cd13961">
    <property type="entry name" value="PT_UbiA_DGGGPS"/>
    <property type="match status" value="1"/>
</dbReference>
<evidence type="ECO:0000256" key="1">
    <source>
        <dbReference type="ARBA" id="ARBA00004651"/>
    </source>
</evidence>
<evidence type="ECO:0000256" key="3">
    <source>
        <dbReference type="ARBA" id="ARBA00022989"/>
    </source>
</evidence>
<keyword evidence="7" id="KW-1185">Reference proteome</keyword>
<evidence type="ECO:0000256" key="2">
    <source>
        <dbReference type="ARBA" id="ARBA00022692"/>
    </source>
</evidence>
<reference evidence="7" key="1">
    <citation type="submission" date="2012-03" db="EMBL/GenBank/DDBJ databases">
        <title>Complete genome of Caldisphaera lagunensis DSM 15908.</title>
        <authorList>
            <person name="Lucas S."/>
            <person name="Copeland A."/>
            <person name="Lapidus A."/>
            <person name="Glavina del Rio T."/>
            <person name="Dalin E."/>
            <person name="Tice H."/>
            <person name="Bruce D."/>
            <person name="Goodwin L."/>
            <person name="Pitluck S."/>
            <person name="Peters L."/>
            <person name="Mikhailova N."/>
            <person name="Teshima H."/>
            <person name="Kyrpides N."/>
            <person name="Mavromatis K."/>
            <person name="Ivanova N."/>
            <person name="Brettin T."/>
            <person name="Detter J.C."/>
            <person name="Han C."/>
            <person name="Larimer F."/>
            <person name="Land M."/>
            <person name="Hauser L."/>
            <person name="Markowitz V."/>
            <person name="Cheng J.-F."/>
            <person name="Hugenholtz P."/>
            <person name="Woyke T."/>
            <person name="Wu D."/>
            <person name="Spring S."/>
            <person name="Schroeder M."/>
            <person name="Brambilla E."/>
            <person name="Klenk H.-P."/>
            <person name="Eisen J.A."/>
        </authorList>
    </citation>
    <scope>NUCLEOTIDE SEQUENCE [LARGE SCALE GENOMIC DNA]</scope>
    <source>
        <strain evidence="7">DSM 15908 / JCM 11604 / IC-154</strain>
    </source>
</reference>
<dbReference type="HOGENOM" id="CLU_073311_1_1_2"/>
<keyword evidence="3 5" id="KW-1133">Transmembrane helix</keyword>
<dbReference type="InterPro" id="IPR044878">
    <property type="entry name" value="UbiA_sf"/>
</dbReference>
<name>L0A834_CALLD</name>
<dbReference type="AlphaFoldDB" id="L0A834"/>
<dbReference type="eggNOG" id="arCOG00476">
    <property type="taxonomic scope" value="Archaea"/>
</dbReference>
<keyword evidence="4 5" id="KW-0472">Membrane</keyword>
<dbReference type="GO" id="GO:0005886">
    <property type="term" value="C:plasma membrane"/>
    <property type="evidence" value="ECO:0007669"/>
    <property type="project" value="UniProtKB-SubCell"/>
</dbReference>
<dbReference type="PANTHER" id="PTHR42723:SF1">
    <property type="entry name" value="CHLOROPHYLL SYNTHASE, CHLOROPLASTIC"/>
    <property type="match status" value="1"/>
</dbReference>
<feature type="transmembrane region" description="Helical" evidence="5">
    <location>
        <begin position="36"/>
        <end position="56"/>
    </location>
</feature>